<accession>A0A6L2K4G8</accession>
<protein>
    <submittedName>
        <fullName evidence="1">Uncharacterized protein</fullName>
    </submittedName>
</protein>
<gene>
    <name evidence="1" type="ORF">Tci_015630</name>
</gene>
<proteinExistence type="predicted"/>
<dbReference type="EMBL" id="BKCJ010001739">
    <property type="protein sequence ID" value="GEU43652.1"/>
    <property type="molecule type" value="Genomic_DNA"/>
</dbReference>
<dbReference type="AlphaFoldDB" id="A0A6L2K4G8"/>
<evidence type="ECO:0000313" key="1">
    <source>
        <dbReference type="EMBL" id="GEU43652.1"/>
    </source>
</evidence>
<comment type="caution">
    <text evidence="1">The sequence shown here is derived from an EMBL/GenBank/DDBJ whole genome shotgun (WGS) entry which is preliminary data.</text>
</comment>
<name>A0A6L2K4G8_TANCI</name>
<sequence>MDLFVFIRHSDPIKVWIWERDLVKKEVRMLKMTEGHNISLDPLATAASGGCGDSIDKLFNEGVTGDASGSTYPPKKLRDDYMYVPPNTSGKSLATLCGLVLDGSGIPSGVTEPLIAASVALTPDVGPTVRAQLMNLSFQLTVVVTTTVVADVAAIPGSKARVESKNLENVRDYASVGGDNADAASILNYIPNSMLVRAARQVCLGAEVRMQAKHTLEKKGELEDKCVKQATLLSERDAEIVHLKSLLSLKEAEDAEDIHLHGQLTIVEAADAAKYNELKDLKEKKFVLEGEREMLFAKLTSDLSNFHLSHDELNYQVASLEPEKDGLINQRSSLESVFELFSARMEATQDEQARVLGMAIGYAVNKDIQDGLRAGVDHGKAIRDLSVINAYDPSAEAKYVESVNALGAVDFSLLFELKSKKDASIVDLMDSLRLEGPLAKIPIAKNLQPSPE</sequence>
<organism evidence="1">
    <name type="scientific">Tanacetum cinerariifolium</name>
    <name type="common">Dalmatian daisy</name>
    <name type="synonym">Chrysanthemum cinerariifolium</name>
    <dbReference type="NCBI Taxonomy" id="118510"/>
    <lineage>
        <taxon>Eukaryota</taxon>
        <taxon>Viridiplantae</taxon>
        <taxon>Streptophyta</taxon>
        <taxon>Embryophyta</taxon>
        <taxon>Tracheophyta</taxon>
        <taxon>Spermatophyta</taxon>
        <taxon>Magnoliopsida</taxon>
        <taxon>eudicotyledons</taxon>
        <taxon>Gunneridae</taxon>
        <taxon>Pentapetalae</taxon>
        <taxon>asterids</taxon>
        <taxon>campanulids</taxon>
        <taxon>Asterales</taxon>
        <taxon>Asteraceae</taxon>
        <taxon>Asteroideae</taxon>
        <taxon>Anthemideae</taxon>
        <taxon>Anthemidinae</taxon>
        <taxon>Tanacetum</taxon>
    </lineage>
</organism>
<reference evidence="1" key="1">
    <citation type="journal article" date="2019" name="Sci. Rep.">
        <title>Draft genome of Tanacetum cinerariifolium, the natural source of mosquito coil.</title>
        <authorList>
            <person name="Yamashiro T."/>
            <person name="Shiraishi A."/>
            <person name="Satake H."/>
            <person name="Nakayama K."/>
        </authorList>
    </citation>
    <scope>NUCLEOTIDE SEQUENCE</scope>
</reference>